<evidence type="ECO:0000313" key="2">
    <source>
        <dbReference type="EMBL" id="BAD61557.1"/>
    </source>
</evidence>
<evidence type="ECO:0000313" key="3">
    <source>
        <dbReference type="EMBL" id="BAD62278.1"/>
    </source>
</evidence>
<evidence type="ECO:0000313" key="4">
    <source>
        <dbReference type="Proteomes" id="UP000000763"/>
    </source>
</evidence>
<feature type="compositionally biased region" description="Basic and acidic residues" evidence="1">
    <location>
        <begin position="103"/>
        <end position="127"/>
    </location>
</feature>
<feature type="region of interest" description="Disordered" evidence="1">
    <location>
        <begin position="95"/>
        <end position="127"/>
    </location>
</feature>
<gene>
    <name evidence="3" type="ORF">B1156C07.34</name>
    <name evidence="2" type="ORF">P0468A12.4</name>
</gene>
<evidence type="ECO:0000256" key="1">
    <source>
        <dbReference type="SAM" id="MobiDB-lite"/>
    </source>
</evidence>
<dbReference type="EMBL" id="AP003507">
    <property type="protein sequence ID" value="BAD61557.1"/>
    <property type="molecule type" value="Genomic_DNA"/>
</dbReference>
<dbReference type="EMBL" id="AP005968">
    <property type="protein sequence ID" value="BAD62278.1"/>
    <property type="molecule type" value="Genomic_DNA"/>
</dbReference>
<dbReference type="Proteomes" id="UP000000763">
    <property type="component" value="Chromosome 6"/>
</dbReference>
<reference evidence="2" key="1">
    <citation type="submission" date="2001-04" db="EMBL/GenBank/DDBJ databases">
        <title>Oryza sativa nipponbare(GA3) genomic DNA, chromosome 6, PAC clone:P0468A12.</title>
        <authorList>
            <person name="Sasaki T."/>
            <person name="Matsumoto T."/>
            <person name="Yamamoto K."/>
        </authorList>
    </citation>
    <scope>NUCLEOTIDE SEQUENCE</scope>
</reference>
<proteinExistence type="predicted"/>
<name>Q5Z4Q4_ORYSJ</name>
<reference evidence="4" key="3">
    <citation type="journal article" date="2005" name="Nature">
        <title>The map-based sequence of the rice genome.</title>
        <authorList>
            <consortium name="International rice genome sequencing project (IRGSP)"/>
            <person name="Matsumoto T."/>
            <person name="Wu J."/>
            <person name="Kanamori H."/>
            <person name="Katayose Y."/>
            <person name="Fujisawa M."/>
            <person name="Namiki N."/>
            <person name="Mizuno H."/>
            <person name="Yamamoto K."/>
            <person name="Antonio B.A."/>
            <person name="Baba T."/>
            <person name="Sakata K."/>
            <person name="Nagamura Y."/>
            <person name="Aoki H."/>
            <person name="Arikawa K."/>
            <person name="Arita K."/>
            <person name="Bito T."/>
            <person name="Chiden Y."/>
            <person name="Fujitsuka N."/>
            <person name="Fukunaka R."/>
            <person name="Hamada M."/>
            <person name="Harada C."/>
            <person name="Hayashi A."/>
            <person name="Hijishita S."/>
            <person name="Honda M."/>
            <person name="Hosokawa S."/>
            <person name="Ichikawa Y."/>
            <person name="Idonuma A."/>
            <person name="Iijima M."/>
            <person name="Ikeda M."/>
            <person name="Ikeno M."/>
            <person name="Ito K."/>
            <person name="Ito S."/>
            <person name="Ito T."/>
            <person name="Ito Y."/>
            <person name="Ito Y."/>
            <person name="Iwabuchi A."/>
            <person name="Kamiya K."/>
            <person name="Karasawa W."/>
            <person name="Kurita K."/>
            <person name="Katagiri S."/>
            <person name="Kikuta A."/>
            <person name="Kobayashi H."/>
            <person name="Kobayashi N."/>
            <person name="Machita K."/>
            <person name="Maehara T."/>
            <person name="Masukawa M."/>
            <person name="Mizubayashi T."/>
            <person name="Mukai Y."/>
            <person name="Nagasaki H."/>
            <person name="Nagata Y."/>
            <person name="Naito S."/>
            <person name="Nakashima M."/>
            <person name="Nakama Y."/>
            <person name="Nakamichi Y."/>
            <person name="Nakamura M."/>
            <person name="Meguro A."/>
            <person name="Negishi M."/>
            <person name="Ohta I."/>
            <person name="Ohta T."/>
            <person name="Okamoto M."/>
            <person name="Ono N."/>
            <person name="Saji S."/>
            <person name="Sakaguchi M."/>
            <person name="Sakai K."/>
            <person name="Shibata M."/>
            <person name="Shimokawa T."/>
            <person name="Song J."/>
            <person name="Takazaki Y."/>
            <person name="Terasawa K."/>
            <person name="Tsugane M."/>
            <person name="Tsuji K."/>
            <person name="Ueda S."/>
            <person name="Waki K."/>
            <person name="Yamagata H."/>
            <person name="Yamamoto M."/>
            <person name="Yamamoto S."/>
            <person name="Yamane H."/>
            <person name="Yoshiki S."/>
            <person name="Yoshihara R."/>
            <person name="Yukawa K."/>
            <person name="Zhong H."/>
            <person name="Yano M."/>
            <person name="Yuan Q."/>
            <person name="Ouyang S."/>
            <person name="Liu J."/>
            <person name="Jones K.M."/>
            <person name="Gansberger K."/>
            <person name="Moffat K."/>
            <person name="Hill J."/>
            <person name="Bera J."/>
            <person name="Fadrosh D."/>
            <person name="Jin S."/>
            <person name="Johri S."/>
            <person name="Kim M."/>
            <person name="Overton L."/>
            <person name="Reardon M."/>
            <person name="Tsitrin T."/>
            <person name="Vuong H."/>
            <person name="Weaver B."/>
            <person name="Ciecko A."/>
            <person name="Tallon L."/>
            <person name="Jackson J."/>
            <person name="Pai G."/>
            <person name="Aken S.V."/>
            <person name="Utterback T."/>
            <person name="Reidmuller S."/>
            <person name="Feldblyum T."/>
            <person name="Hsiao J."/>
            <person name="Zismann V."/>
            <person name="Iobst S."/>
            <person name="de Vazeille A.R."/>
            <person name="Buell C.R."/>
            <person name="Ying K."/>
            <person name="Li Y."/>
            <person name="Lu T."/>
            <person name="Huang Y."/>
            <person name="Zhao Q."/>
            <person name="Feng Q."/>
            <person name="Zhang L."/>
            <person name="Zhu J."/>
            <person name="Weng Q."/>
            <person name="Mu J."/>
            <person name="Lu Y."/>
            <person name="Fan D."/>
            <person name="Liu Y."/>
            <person name="Guan J."/>
            <person name="Zhang Y."/>
            <person name="Yu S."/>
            <person name="Liu X."/>
            <person name="Zhang Y."/>
            <person name="Hong G."/>
            <person name="Han B."/>
            <person name="Choisne N."/>
            <person name="Demange N."/>
            <person name="Orjeda G."/>
            <person name="Samain S."/>
            <person name="Cattolico L."/>
            <person name="Pelletier E."/>
            <person name="Couloux A."/>
            <person name="Segurens B."/>
            <person name="Wincker P."/>
            <person name="D'Hont A."/>
            <person name="Scarpelli C."/>
            <person name="Weissenbach J."/>
            <person name="Salanoubat M."/>
            <person name="Quetier F."/>
            <person name="Yu Y."/>
            <person name="Kim H.R."/>
            <person name="Rambo T."/>
            <person name="Currie J."/>
            <person name="Collura K."/>
            <person name="Luo M."/>
            <person name="Yang T."/>
            <person name="Ammiraju J.S.S."/>
            <person name="Engler F."/>
            <person name="Soderlund C."/>
            <person name="Wing R.A."/>
            <person name="Palmer L.E."/>
            <person name="de la Bastide M."/>
            <person name="Spiegel L."/>
            <person name="Nascimento L."/>
            <person name="Zutavern T."/>
            <person name="O'Shaughnessy A."/>
            <person name="Dike S."/>
            <person name="Dedhia N."/>
            <person name="Preston R."/>
            <person name="Balija V."/>
            <person name="McCombie W.R."/>
            <person name="Chow T."/>
            <person name="Chen H."/>
            <person name="Chung M."/>
            <person name="Chen C."/>
            <person name="Shaw J."/>
            <person name="Wu H."/>
            <person name="Hsiao K."/>
            <person name="Chao Y."/>
            <person name="Chu M."/>
            <person name="Cheng C."/>
            <person name="Hour A."/>
            <person name="Lee P."/>
            <person name="Lin S."/>
            <person name="Lin Y."/>
            <person name="Liou J."/>
            <person name="Liu S."/>
            <person name="Hsing Y."/>
            <person name="Raghuvanshi S."/>
            <person name="Mohanty A."/>
            <person name="Bharti A.K."/>
            <person name="Gaur A."/>
            <person name="Gupta V."/>
            <person name="Kumar D."/>
            <person name="Ravi V."/>
            <person name="Vij S."/>
            <person name="Kapur A."/>
            <person name="Khurana P."/>
            <person name="Khurana P."/>
            <person name="Khurana J.P."/>
            <person name="Tyagi A.K."/>
            <person name="Gaikwad K."/>
            <person name="Singh A."/>
            <person name="Dalal V."/>
            <person name="Srivastava S."/>
            <person name="Dixit A."/>
            <person name="Pal A.K."/>
            <person name="Ghazi I.A."/>
            <person name="Yadav M."/>
            <person name="Pandit A."/>
            <person name="Bhargava A."/>
            <person name="Sureshbabu K."/>
            <person name="Batra K."/>
            <person name="Sharma T.R."/>
            <person name="Mohapatra T."/>
            <person name="Singh N.K."/>
            <person name="Messing J."/>
            <person name="Nelson A.B."/>
            <person name="Fuks G."/>
            <person name="Kavchok S."/>
            <person name="Keizer G."/>
            <person name="Linton E."/>
            <person name="Llaca V."/>
            <person name="Song R."/>
            <person name="Tanyolac B."/>
            <person name="Young S."/>
            <person name="Ho-Il K."/>
            <person name="Hahn J.H."/>
            <person name="Sangsakoo G."/>
            <person name="Vanavichit A."/>
            <person name="de Mattos Luiz.A.T."/>
            <person name="Zimmer P.D."/>
            <person name="Malone G."/>
            <person name="Dellagostin O."/>
            <person name="de Oliveira A.C."/>
            <person name="Bevan M."/>
            <person name="Bancroft I."/>
            <person name="Minx P."/>
            <person name="Cordum H."/>
            <person name="Wilson R."/>
            <person name="Cheng Z."/>
            <person name="Jin W."/>
            <person name="Jiang J."/>
            <person name="Leong S.A."/>
            <person name="Iwama H."/>
            <person name="Gojobori T."/>
            <person name="Itoh T."/>
            <person name="Niimura Y."/>
            <person name="Fujii Y."/>
            <person name="Habara T."/>
            <person name="Sakai H."/>
            <person name="Sato Y."/>
            <person name="Wilson G."/>
            <person name="Kumar K."/>
            <person name="McCouch S."/>
            <person name="Juretic N."/>
            <person name="Hoen D."/>
            <person name="Wright S."/>
            <person name="Bruskiewich R."/>
            <person name="Bureau T."/>
            <person name="Miyao A."/>
            <person name="Hirochika H."/>
            <person name="Nishikawa T."/>
            <person name="Kadowaki K."/>
            <person name="Sugiura M."/>
            <person name="Burr B."/>
            <person name="Sasaki T."/>
        </authorList>
    </citation>
    <scope>NUCLEOTIDE SEQUENCE [LARGE SCALE GENOMIC DNA]</scope>
    <source>
        <strain evidence="4">cv. Nipponbare</strain>
    </source>
</reference>
<protein>
    <submittedName>
        <fullName evidence="3">Uncharacterized protein</fullName>
    </submittedName>
</protein>
<reference evidence="3" key="2">
    <citation type="submission" date="2002-11" db="EMBL/GenBank/DDBJ databases">
        <title>Oryza sativa nipponbare(GA3) genomic DNA, chromosome 6, BAC clone:B1156C07.</title>
        <authorList>
            <person name="Sasaki T."/>
            <person name="Matsumoto T."/>
            <person name="Katayose Y."/>
        </authorList>
    </citation>
    <scope>NUCLEOTIDE SEQUENCE</scope>
</reference>
<dbReference type="AlphaFoldDB" id="Q5Z4Q4"/>
<feature type="region of interest" description="Disordered" evidence="1">
    <location>
        <begin position="1"/>
        <end position="24"/>
    </location>
</feature>
<accession>Q5Z4Q4</accession>
<reference evidence="4" key="4">
    <citation type="journal article" date="2008" name="Nucleic Acids Res.">
        <title>The rice annotation project database (RAP-DB): 2008 update.</title>
        <authorList>
            <consortium name="The rice annotation project (RAP)"/>
        </authorList>
    </citation>
    <scope>GENOME REANNOTATION</scope>
    <source>
        <strain evidence="4">cv. Nipponbare</strain>
    </source>
</reference>
<organism evidence="3 4">
    <name type="scientific">Oryza sativa subsp. japonica</name>
    <name type="common">Rice</name>
    <dbReference type="NCBI Taxonomy" id="39947"/>
    <lineage>
        <taxon>Eukaryota</taxon>
        <taxon>Viridiplantae</taxon>
        <taxon>Streptophyta</taxon>
        <taxon>Embryophyta</taxon>
        <taxon>Tracheophyta</taxon>
        <taxon>Spermatophyta</taxon>
        <taxon>Magnoliopsida</taxon>
        <taxon>Liliopsida</taxon>
        <taxon>Poales</taxon>
        <taxon>Poaceae</taxon>
        <taxon>BOP clade</taxon>
        <taxon>Oryzoideae</taxon>
        <taxon>Oryzeae</taxon>
        <taxon>Oryzinae</taxon>
        <taxon>Oryza</taxon>
        <taxon>Oryza sativa</taxon>
    </lineage>
</organism>
<sequence length="127" mass="13702">MGGSDALPSVGSGGRRGGGRRASAAVMGGAVPQMRSAVLGLGIVAAIEEKRGCGRGGERARVLRRRRVAAEGLIWLVRWRRFEGVEWPMARQGDRACASGPEADVRRHGERLSRMPGRRVQEEEKAN</sequence>